<evidence type="ECO:0000313" key="4">
    <source>
        <dbReference type="Proteomes" id="UP001382904"/>
    </source>
</evidence>
<reference evidence="3 4" key="1">
    <citation type="submission" date="2024-03" db="EMBL/GenBank/DDBJ databases">
        <title>Novel Streptomyces species of biotechnological and ecological value are a feature of Machair soil.</title>
        <authorList>
            <person name="Prole J.R."/>
            <person name="Goodfellow M."/>
            <person name="Allenby N."/>
            <person name="Ward A.C."/>
        </authorList>
    </citation>
    <scope>NUCLEOTIDE SEQUENCE [LARGE SCALE GENOMIC DNA]</scope>
    <source>
        <strain evidence="3 4">MS1.HAVA.3</strain>
    </source>
</reference>
<dbReference type="InterPro" id="IPR000182">
    <property type="entry name" value="GNAT_dom"/>
</dbReference>
<dbReference type="Pfam" id="PF00583">
    <property type="entry name" value="Acetyltransf_1"/>
    <property type="match status" value="1"/>
</dbReference>
<organism evidence="3 4">
    <name type="scientific">Streptomyces caledonius</name>
    <dbReference type="NCBI Taxonomy" id="3134107"/>
    <lineage>
        <taxon>Bacteria</taxon>
        <taxon>Bacillati</taxon>
        <taxon>Actinomycetota</taxon>
        <taxon>Actinomycetes</taxon>
        <taxon>Kitasatosporales</taxon>
        <taxon>Streptomycetaceae</taxon>
        <taxon>Streptomyces</taxon>
    </lineage>
</organism>
<dbReference type="GO" id="GO:0016746">
    <property type="term" value="F:acyltransferase activity"/>
    <property type="evidence" value="ECO:0007669"/>
    <property type="project" value="UniProtKB-KW"/>
</dbReference>
<proteinExistence type="predicted"/>
<dbReference type="SUPFAM" id="SSF55729">
    <property type="entry name" value="Acyl-CoA N-acyltransferases (Nat)"/>
    <property type="match status" value="1"/>
</dbReference>
<accession>A0ABU8U211</accession>
<dbReference type="PROSITE" id="PS51186">
    <property type="entry name" value="GNAT"/>
    <property type="match status" value="1"/>
</dbReference>
<sequence length="212" mass="21905">MHAAVPDGARRAAGGGGPGAGDALVTEPLLAGIPGFNARRPDAEALAGAWGRPGRIAEDLRLYRLAGLVAPDPAPAGRARPATEADLPLLREWIEAFHVELGIPSPASETSLRDRLSYRGTLLWEHAGTPVSLASFSRPIGAASRVGPVYTPPGDRGRGYAAGVTHAASEAAYAAGASEVLLFTDLANPTSNGVYLRLGYTPVEDRSVVVPV</sequence>
<evidence type="ECO:0000313" key="3">
    <source>
        <dbReference type="EMBL" id="MEJ8641927.1"/>
    </source>
</evidence>
<keyword evidence="4" id="KW-1185">Reference proteome</keyword>
<dbReference type="EMBL" id="JBBKAM010000002">
    <property type="protein sequence ID" value="MEJ8641927.1"/>
    <property type="molecule type" value="Genomic_DNA"/>
</dbReference>
<dbReference type="EC" id="2.3.1.-" evidence="3"/>
<comment type="caution">
    <text evidence="3">The sequence shown here is derived from an EMBL/GenBank/DDBJ whole genome shotgun (WGS) entry which is preliminary data.</text>
</comment>
<gene>
    <name evidence="3" type="ORF">WKI68_11525</name>
</gene>
<dbReference type="Gene3D" id="3.40.630.30">
    <property type="match status" value="1"/>
</dbReference>
<keyword evidence="3" id="KW-0808">Transferase</keyword>
<dbReference type="Proteomes" id="UP001382904">
    <property type="component" value="Unassembled WGS sequence"/>
</dbReference>
<protein>
    <submittedName>
        <fullName evidence="3">GNAT family N-acetyltransferase</fullName>
        <ecNumber evidence="3">2.3.1.-</ecNumber>
    </submittedName>
</protein>
<dbReference type="InterPro" id="IPR016181">
    <property type="entry name" value="Acyl_CoA_acyltransferase"/>
</dbReference>
<feature type="domain" description="N-acetyltransferase" evidence="2">
    <location>
        <begin position="77"/>
        <end position="212"/>
    </location>
</feature>
<name>A0ABU8U211_9ACTN</name>
<evidence type="ECO:0000256" key="1">
    <source>
        <dbReference type="SAM" id="MobiDB-lite"/>
    </source>
</evidence>
<evidence type="ECO:0000259" key="2">
    <source>
        <dbReference type="PROSITE" id="PS51186"/>
    </source>
</evidence>
<keyword evidence="3" id="KW-0012">Acyltransferase</keyword>
<feature type="region of interest" description="Disordered" evidence="1">
    <location>
        <begin position="1"/>
        <end position="20"/>
    </location>
</feature>